<evidence type="ECO:0000313" key="3">
    <source>
        <dbReference type="Proteomes" id="UP000467700"/>
    </source>
</evidence>
<comment type="caution">
    <text evidence="2">The sequence shown here is derived from an EMBL/GenBank/DDBJ whole genome shotgun (WGS) entry which is preliminary data.</text>
</comment>
<keyword evidence="3" id="KW-1185">Reference proteome</keyword>
<organism evidence="2 3">
    <name type="scientific">Cyclocybe aegerita</name>
    <name type="common">Black poplar mushroom</name>
    <name type="synonym">Agrocybe aegerita</name>
    <dbReference type="NCBI Taxonomy" id="1973307"/>
    <lineage>
        <taxon>Eukaryota</taxon>
        <taxon>Fungi</taxon>
        <taxon>Dikarya</taxon>
        <taxon>Basidiomycota</taxon>
        <taxon>Agaricomycotina</taxon>
        <taxon>Agaricomycetes</taxon>
        <taxon>Agaricomycetidae</taxon>
        <taxon>Agaricales</taxon>
        <taxon>Agaricineae</taxon>
        <taxon>Bolbitiaceae</taxon>
        <taxon>Cyclocybe</taxon>
    </lineage>
</organism>
<dbReference type="OrthoDB" id="3267542at2759"/>
<dbReference type="Proteomes" id="UP000467700">
    <property type="component" value="Unassembled WGS sequence"/>
</dbReference>
<gene>
    <name evidence="2" type="ORF">AAE3_LOCUS6633</name>
</gene>
<accession>A0A8S0XJ84</accession>
<evidence type="ECO:0000256" key="1">
    <source>
        <dbReference type="SAM" id="MobiDB-lite"/>
    </source>
</evidence>
<feature type="region of interest" description="Disordered" evidence="1">
    <location>
        <begin position="56"/>
        <end position="85"/>
    </location>
</feature>
<evidence type="ECO:0000313" key="2">
    <source>
        <dbReference type="EMBL" id="CAA7264303.1"/>
    </source>
</evidence>
<feature type="region of interest" description="Disordered" evidence="1">
    <location>
        <begin position="1"/>
        <end position="24"/>
    </location>
</feature>
<sequence>MSANHFMKTEERPTLPPLHTLNLPMCSRPSRANVKYEHHDNLRPMPSQVPRTCHIRQVSSSSSHTNASRNTSPSPSECDSDVSPLEIPSKQTKFRLEPCEFAAADAVILVPPPGTSYAGAGYNYVPREGKPQGLLLVGQALQHVRHPERHIAKGARIHPYRIARSAHPNTGASRRSSVISITAFNPTQ</sequence>
<reference evidence="2 3" key="1">
    <citation type="submission" date="2020-01" db="EMBL/GenBank/DDBJ databases">
        <authorList>
            <person name="Gupta K D."/>
        </authorList>
    </citation>
    <scope>NUCLEOTIDE SEQUENCE [LARGE SCALE GENOMIC DNA]</scope>
</reference>
<dbReference type="AlphaFoldDB" id="A0A8S0XJ84"/>
<dbReference type="EMBL" id="CACVBS010000044">
    <property type="protein sequence ID" value="CAA7264303.1"/>
    <property type="molecule type" value="Genomic_DNA"/>
</dbReference>
<protein>
    <submittedName>
        <fullName evidence="2">Uncharacterized protein</fullName>
    </submittedName>
</protein>
<feature type="region of interest" description="Disordered" evidence="1">
    <location>
        <begin position="167"/>
        <end position="188"/>
    </location>
</feature>
<feature type="compositionally biased region" description="Low complexity" evidence="1">
    <location>
        <begin position="59"/>
        <end position="72"/>
    </location>
</feature>
<name>A0A8S0XJ84_CYCAE</name>
<proteinExistence type="predicted"/>